<gene>
    <name evidence="2" type="ORF">BJ554DRAFT_1938</name>
</gene>
<dbReference type="InterPro" id="IPR035903">
    <property type="entry name" value="HesB-like_dom_sf"/>
</dbReference>
<organism evidence="2 3">
    <name type="scientific">Olpidium bornovanus</name>
    <dbReference type="NCBI Taxonomy" id="278681"/>
    <lineage>
        <taxon>Eukaryota</taxon>
        <taxon>Fungi</taxon>
        <taxon>Fungi incertae sedis</taxon>
        <taxon>Olpidiomycota</taxon>
        <taxon>Olpidiomycotina</taxon>
        <taxon>Olpidiomycetes</taxon>
        <taxon>Olpidiales</taxon>
        <taxon>Olpidiaceae</taxon>
        <taxon>Olpidium</taxon>
    </lineage>
</organism>
<dbReference type="PANTHER" id="PTHR10072:SF41">
    <property type="entry name" value="IRON-SULFUR CLUSTER ASSEMBLY 1 HOMOLOG, MITOCHONDRIAL"/>
    <property type="match status" value="1"/>
</dbReference>
<evidence type="ECO:0000256" key="1">
    <source>
        <dbReference type="SAM" id="MobiDB-lite"/>
    </source>
</evidence>
<dbReference type="PANTHER" id="PTHR10072">
    <property type="entry name" value="IRON-SULFUR CLUSTER ASSEMBLY PROTEIN"/>
    <property type="match status" value="1"/>
</dbReference>
<proteinExistence type="predicted"/>
<dbReference type="GO" id="GO:0051537">
    <property type="term" value="F:2 iron, 2 sulfur cluster binding"/>
    <property type="evidence" value="ECO:0007669"/>
    <property type="project" value="TreeGrafter"/>
</dbReference>
<dbReference type="InterPro" id="IPR050322">
    <property type="entry name" value="Fe-S_cluster_asmbl/transfer"/>
</dbReference>
<comment type="caution">
    <text evidence="2">The sequence shown here is derived from an EMBL/GenBank/DDBJ whole genome shotgun (WGS) entry which is preliminary data.</text>
</comment>
<evidence type="ECO:0008006" key="4">
    <source>
        <dbReference type="Google" id="ProtNLM"/>
    </source>
</evidence>
<evidence type="ECO:0000313" key="2">
    <source>
        <dbReference type="EMBL" id="KAG5457938.1"/>
    </source>
</evidence>
<dbReference type="Gene3D" id="2.60.300.12">
    <property type="entry name" value="HesB-like domain"/>
    <property type="match status" value="1"/>
</dbReference>
<sequence>MSANQPLAEEETQPGAKTGESGAPGRSMLRVGVKARGCSGLQYTLEFTKEKGKFDEVVTQDGASVVPVFSLLDRVL</sequence>
<dbReference type="Proteomes" id="UP000673691">
    <property type="component" value="Unassembled WGS sequence"/>
</dbReference>
<reference evidence="2 3" key="1">
    <citation type="journal article" name="Sci. Rep.">
        <title>Genome-scale phylogenetic analyses confirm Olpidium as the closest living zoosporic fungus to the non-flagellated, terrestrial fungi.</title>
        <authorList>
            <person name="Chang Y."/>
            <person name="Rochon D."/>
            <person name="Sekimoto S."/>
            <person name="Wang Y."/>
            <person name="Chovatia M."/>
            <person name="Sandor L."/>
            <person name="Salamov A."/>
            <person name="Grigoriev I.V."/>
            <person name="Stajich J.E."/>
            <person name="Spatafora J.W."/>
        </authorList>
    </citation>
    <scope>NUCLEOTIDE SEQUENCE [LARGE SCALE GENOMIC DNA]</scope>
    <source>
        <strain evidence="2">S191</strain>
    </source>
</reference>
<dbReference type="GO" id="GO:0016226">
    <property type="term" value="P:iron-sulfur cluster assembly"/>
    <property type="evidence" value="ECO:0007669"/>
    <property type="project" value="TreeGrafter"/>
</dbReference>
<keyword evidence="3" id="KW-1185">Reference proteome</keyword>
<feature type="region of interest" description="Disordered" evidence="1">
    <location>
        <begin position="1"/>
        <end position="28"/>
    </location>
</feature>
<protein>
    <recommendedName>
        <fullName evidence="4">Iron-sulfur cluster assembly protein</fullName>
    </recommendedName>
</protein>
<accession>A0A8H7ZRW1</accession>
<dbReference type="GO" id="GO:0005739">
    <property type="term" value="C:mitochondrion"/>
    <property type="evidence" value="ECO:0007669"/>
    <property type="project" value="TreeGrafter"/>
</dbReference>
<dbReference type="AlphaFoldDB" id="A0A8H7ZRW1"/>
<dbReference type="OrthoDB" id="333486at2759"/>
<name>A0A8H7ZRW1_9FUNG</name>
<dbReference type="EMBL" id="JAEFCI010009233">
    <property type="protein sequence ID" value="KAG5457938.1"/>
    <property type="molecule type" value="Genomic_DNA"/>
</dbReference>
<dbReference type="SUPFAM" id="SSF89360">
    <property type="entry name" value="HesB-like domain"/>
    <property type="match status" value="1"/>
</dbReference>
<evidence type="ECO:0000313" key="3">
    <source>
        <dbReference type="Proteomes" id="UP000673691"/>
    </source>
</evidence>